<organism evidence="2 3">
    <name type="scientific">Aplosporella prunicola CBS 121167</name>
    <dbReference type="NCBI Taxonomy" id="1176127"/>
    <lineage>
        <taxon>Eukaryota</taxon>
        <taxon>Fungi</taxon>
        <taxon>Dikarya</taxon>
        <taxon>Ascomycota</taxon>
        <taxon>Pezizomycotina</taxon>
        <taxon>Dothideomycetes</taxon>
        <taxon>Dothideomycetes incertae sedis</taxon>
        <taxon>Botryosphaeriales</taxon>
        <taxon>Aplosporellaceae</taxon>
        <taxon>Aplosporella</taxon>
    </lineage>
</organism>
<protein>
    <submittedName>
        <fullName evidence="2">Uncharacterized protein</fullName>
    </submittedName>
</protein>
<name>A0A6A6AYV6_9PEZI</name>
<evidence type="ECO:0000313" key="2">
    <source>
        <dbReference type="EMBL" id="KAF2136960.1"/>
    </source>
</evidence>
<proteinExistence type="predicted"/>
<accession>A0A6A6AYV6</accession>
<dbReference type="RefSeq" id="XP_033392678.1">
    <property type="nucleotide sequence ID" value="XM_033545387.1"/>
</dbReference>
<keyword evidence="3" id="KW-1185">Reference proteome</keyword>
<dbReference type="GeneID" id="54302893"/>
<dbReference type="EMBL" id="ML995509">
    <property type="protein sequence ID" value="KAF2136960.1"/>
    <property type="molecule type" value="Genomic_DNA"/>
</dbReference>
<feature type="region of interest" description="Disordered" evidence="1">
    <location>
        <begin position="27"/>
        <end position="164"/>
    </location>
</feature>
<feature type="compositionally biased region" description="Basic and acidic residues" evidence="1">
    <location>
        <begin position="31"/>
        <end position="40"/>
    </location>
</feature>
<evidence type="ECO:0000256" key="1">
    <source>
        <dbReference type="SAM" id="MobiDB-lite"/>
    </source>
</evidence>
<evidence type="ECO:0000313" key="3">
    <source>
        <dbReference type="Proteomes" id="UP000799438"/>
    </source>
</evidence>
<feature type="compositionally biased region" description="Polar residues" evidence="1">
    <location>
        <begin position="100"/>
        <end position="109"/>
    </location>
</feature>
<dbReference type="AlphaFoldDB" id="A0A6A6AYV6"/>
<dbReference type="Proteomes" id="UP000799438">
    <property type="component" value="Unassembled WGS sequence"/>
</dbReference>
<reference evidence="2" key="1">
    <citation type="journal article" date="2020" name="Stud. Mycol.">
        <title>101 Dothideomycetes genomes: a test case for predicting lifestyles and emergence of pathogens.</title>
        <authorList>
            <person name="Haridas S."/>
            <person name="Albert R."/>
            <person name="Binder M."/>
            <person name="Bloem J."/>
            <person name="Labutti K."/>
            <person name="Salamov A."/>
            <person name="Andreopoulos B."/>
            <person name="Baker S."/>
            <person name="Barry K."/>
            <person name="Bills G."/>
            <person name="Bluhm B."/>
            <person name="Cannon C."/>
            <person name="Castanera R."/>
            <person name="Culley D."/>
            <person name="Daum C."/>
            <person name="Ezra D."/>
            <person name="Gonzalez J."/>
            <person name="Henrissat B."/>
            <person name="Kuo A."/>
            <person name="Liang C."/>
            <person name="Lipzen A."/>
            <person name="Lutzoni F."/>
            <person name="Magnuson J."/>
            <person name="Mondo S."/>
            <person name="Nolan M."/>
            <person name="Ohm R."/>
            <person name="Pangilinan J."/>
            <person name="Park H.-J."/>
            <person name="Ramirez L."/>
            <person name="Alfaro M."/>
            <person name="Sun H."/>
            <person name="Tritt A."/>
            <person name="Yoshinaga Y."/>
            <person name="Zwiers L.-H."/>
            <person name="Turgeon B."/>
            <person name="Goodwin S."/>
            <person name="Spatafora J."/>
            <person name="Crous P."/>
            <person name="Grigoriev I."/>
        </authorList>
    </citation>
    <scope>NUCLEOTIDE SEQUENCE</scope>
    <source>
        <strain evidence="2">CBS 121167</strain>
    </source>
</reference>
<gene>
    <name evidence="2" type="ORF">K452DRAFT_341867</name>
</gene>
<sequence>MNMGVQSSAGVRDVPAKKINAKAGAFLQCRSKIETNDTNKAHNTSSKNHPIFPIQPPGNTARPRPRRCHNESPLYPDRLRSSSRRARCLSPRPSEEDIRCNSSTPTSPSTDEKTLPRPTVSEQWPTDSVAEGGKSESSRSPRPWMPKPMARERSLLGVSWHMGR</sequence>